<feature type="transmembrane region" description="Helical" evidence="9">
    <location>
        <begin position="88"/>
        <end position="109"/>
    </location>
</feature>
<comment type="function">
    <text evidence="7">Catalyzes the ATP-dependent translocation of sphingoid long-chain bases (LCBs) from the cytoplasmic site toward the extracytoplasmic side of the membrane (flip-flop). Involved in the establishment of the functional lipid asymmetry of the plasma membrane. Regulates intracellular levels of LCBs, sphingolipid precursors that are growth inhibitory at increased levels.</text>
</comment>
<evidence type="ECO:0000256" key="7">
    <source>
        <dbReference type="ARBA" id="ARBA00037472"/>
    </source>
</evidence>
<keyword evidence="11" id="KW-1185">Reference proteome</keyword>
<keyword evidence="5" id="KW-0445">Lipid transport</keyword>
<proteinExistence type="inferred from homology"/>
<keyword evidence="4 9" id="KW-1133">Transmembrane helix</keyword>
<organism evidence="10 11">
    <name type="scientific">Ogataea philodendri</name>
    <dbReference type="NCBI Taxonomy" id="1378263"/>
    <lineage>
        <taxon>Eukaryota</taxon>
        <taxon>Fungi</taxon>
        <taxon>Dikarya</taxon>
        <taxon>Ascomycota</taxon>
        <taxon>Saccharomycotina</taxon>
        <taxon>Pichiomycetes</taxon>
        <taxon>Pichiales</taxon>
        <taxon>Pichiaceae</taxon>
        <taxon>Ogataea</taxon>
    </lineage>
</organism>
<evidence type="ECO:0000256" key="2">
    <source>
        <dbReference type="ARBA" id="ARBA00009969"/>
    </source>
</evidence>
<comment type="similarity">
    <text evidence="2">Belongs to the lipid-translocating exporter (LTE) (TC 9.A.26.1) family.</text>
</comment>
<reference evidence="10" key="2">
    <citation type="submission" date="2021-01" db="EMBL/GenBank/DDBJ databases">
        <authorList>
            <person name="Schikora-Tamarit M.A."/>
        </authorList>
    </citation>
    <scope>NUCLEOTIDE SEQUENCE</scope>
    <source>
        <strain evidence="10">CBS6075</strain>
    </source>
</reference>
<evidence type="ECO:0000256" key="6">
    <source>
        <dbReference type="ARBA" id="ARBA00023136"/>
    </source>
</evidence>
<evidence type="ECO:0000256" key="1">
    <source>
        <dbReference type="ARBA" id="ARBA00004651"/>
    </source>
</evidence>
<feature type="transmembrane region" description="Helical" evidence="9">
    <location>
        <begin position="196"/>
        <end position="218"/>
    </location>
</feature>
<accession>A0A9P8T6L2</accession>
<name>A0A9P8T6L2_9ASCO</name>
<dbReference type="OrthoDB" id="3358017at2759"/>
<dbReference type="Proteomes" id="UP000769157">
    <property type="component" value="Unassembled WGS sequence"/>
</dbReference>
<feature type="transmembrane region" description="Helical" evidence="9">
    <location>
        <begin position="59"/>
        <end position="82"/>
    </location>
</feature>
<evidence type="ECO:0000256" key="9">
    <source>
        <dbReference type="SAM" id="Phobius"/>
    </source>
</evidence>
<evidence type="ECO:0000256" key="3">
    <source>
        <dbReference type="ARBA" id="ARBA00022692"/>
    </source>
</evidence>
<evidence type="ECO:0000256" key="8">
    <source>
        <dbReference type="ARBA" id="ARBA00041117"/>
    </source>
</evidence>
<feature type="transmembrane region" description="Helical" evidence="9">
    <location>
        <begin position="246"/>
        <end position="263"/>
    </location>
</feature>
<keyword evidence="6 9" id="KW-0472">Membrane</keyword>
<evidence type="ECO:0000313" key="11">
    <source>
        <dbReference type="Proteomes" id="UP000769157"/>
    </source>
</evidence>
<evidence type="ECO:0000256" key="5">
    <source>
        <dbReference type="ARBA" id="ARBA00023055"/>
    </source>
</evidence>
<dbReference type="PANTHER" id="PTHR31465:SF9">
    <property type="entry name" value="SPHINGOID LONG-CHAIN BASE TRANSPORTER RSB1"/>
    <property type="match status" value="1"/>
</dbReference>
<dbReference type="RefSeq" id="XP_046062350.1">
    <property type="nucleotide sequence ID" value="XM_046202478.1"/>
</dbReference>
<reference evidence="10" key="1">
    <citation type="journal article" date="2021" name="Open Biol.">
        <title>Shared evolutionary footprints suggest mitochondrial oxidative damage underlies multiple complex I losses in fungi.</title>
        <authorList>
            <person name="Schikora-Tamarit M.A."/>
            <person name="Marcet-Houben M."/>
            <person name="Nosek J."/>
            <person name="Gabaldon T."/>
        </authorList>
    </citation>
    <scope>NUCLEOTIDE SEQUENCE</scope>
    <source>
        <strain evidence="10">CBS6075</strain>
    </source>
</reference>
<protein>
    <recommendedName>
        <fullName evidence="8">Sphingoid long-chain base transporter RSB1</fullName>
    </recommendedName>
</protein>
<sequence length="345" mass="38837">MDAGKDSTLLLAHKIAGKQIVASELICDGIDYFKRISAEVPELVKREGHEYLKGKKPSVAGNAVFLGLMSFFLLFHLIYGFYNKHRWFAVSWTIGLALEFVGYLGRILLHGQMSSFNYYVMQMVGLTIAPCFLMAGIYYLLAQVTTVVSPRLSLLRPNQYTFVFIGCDVLAILLQSAGGGLSSSNAGNSYQTGKSILIAGLIVQVVSMFFFQLCWYSFIFRWRREHNRHGDAHFVPEYAAVRQRNIFTIFPYLVSIAVLLIFIRSIYRIAELFDGFDSNLATNETIFFIFESAMMTGACLILTIDHPATAYGGLVKIDHSMKAVFSMANQEADLLRKEESEIRIL</sequence>
<dbReference type="GO" id="GO:0005886">
    <property type="term" value="C:plasma membrane"/>
    <property type="evidence" value="ECO:0007669"/>
    <property type="project" value="UniProtKB-SubCell"/>
</dbReference>
<dbReference type="AlphaFoldDB" id="A0A9P8T6L2"/>
<evidence type="ECO:0000256" key="4">
    <source>
        <dbReference type="ARBA" id="ARBA00022989"/>
    </source>
</evidence>
<evidence type="ECO:0000313" key="10">
    <source>
        <dbReference type="EMBL" id="KAH3667936.1"/>
    </source>
</evidence>
<dbReference type="GO" id="GO:0000324">
    <property type="term" value="C:fungal-type vacuole"/>
    <property type="evidence" value="ECO:0007669"/>
    <property type="project" value="TreeGrafter"/>
</dbReference>
<dbReference type="GeneID" id="70233657"/>
<dbReference type="InterPro" id="IPR007568">
    <property type="entry name" value="RTA1"/>
</dbReference>
<dbReference type="EMBL" id="JAEUBE010000158">
    <property type="protein sequence ID" value="KAH3667936.1"/>
    <property type="molecule type" value="Genomic_DNA"/>
</dbReference>
<dbReference type="PANTHER" id="PTHR31465">
    <property type="entry name" value="PROTEIN RTA1-RELATED"/>
    <property type="match status" value="1"/>
</dbReference>
<dbReference type="GO" id="GO:0006869">
    <property type="term" value="P:lipid transport"/>
    <property type="evidence" value="ECO:0007669"/>
    <property type="project" value="UniProtKB-KW"/>
</dbReference>
<keyword evidence="5" id="KW-0813">Transport</keyword>
<keyword evidence="3 9" id="KW-0812">Transmembrane</keyword>
<comment type="subcellular location">
    <subcellularLocation>
        <location evidence="1">Cell membrane</location>
        <topology evidence="1">Multi-pass membrane protein</topology>
    </subcellularLocation>
</comment>
<feature type="transmembrane region" description="Helical" evidence="9">
    <location>
        <begin position="161"/>
        <end position="184"/>
    </location>
</feature>
<feature type="transmembrane region" description="Helical" evidence="9">
    <location>
        <begin position="116"/>
        <end position="141"/>
    </location>
</feature>
<comment type="caution">
    <text evidence="10">The sequence shown here is derived from an EMBL/GenBank/DDBJ whole genome shotgun (WGS) entry which is preliminary data.</text>
</comment>
<dbReference type="Pfam" id="PF04479">
    <property type="entry name" value="RTA1"/>
    <property type="match status" value="1"/>
</dbReference>
<gene>
    <name evidence="10" type="ORF">OGAPHI_001690</name>
</gene>